<accession>A0AAW1UE63</accession>
<dbReference type="AlphaFoldDB" id="A0AAW1UE63"/>
<dbReference type="SUPFAM" id="SSF52058">
    <property type="entry name" value="L domain-like"/>
    <property type="match status" value="1"/>
</dbReference>
<dbReference type="EMBL" id="JARQZJ010000061">
    <property type="protein sequence ID" value="KAK9879300.1"/>
    <property type="molecule type" value="Genomic_DNA"/>
</dbReference>
<dbReference type="InterPro" id="IPR001611">
    <property type="entry name" value="Leu-rich_rpt"/>
</dbReference>
<keyword evidence="1" id="KW-0812">Transmembrane</keyword>
<evidence type="ECO:0000256" key="1">
    <source>
        <dbReference type="SAM" id="Phobius"/>
    </source>
</evidence>
<protein>
    <submittedName>
        <fullName evidence="2">Uncharacterized protein</fullName>
    </submittedName>
</protein>
<reference evidence="2 3" key="1">
    <citation type="submission" date="2023-03" db="EMBL/GenBank/DDBJ databases">
        <title>Genome insight into feeding habits of ladybird beetles.</title>
        <authorList>
            <person name="Li H.-S."/>
            <person name="Huang Y.-H."/>
            <person name="Pang H."/>
        </authorList>
    </citation>
    <scope>NUCLEOTIDE SEQUENCE [LARGE SCALE GENOMIC DNA]</scope>
    <source>
        <strain evidence="2">SYSU_2023b</strain>
        <tissue evidence="2">Whole body</tissue>
    </source>
</reference>
<keyword evidence="1" id="KW-0472">Membrane</keyword>
<proteinExistence type="predicted"/>
<dbReference type="InterPro" id="IPR032675">
    <property type="entry name" value="LRR_dom_sf"/>
</dbReference>
<sequence length="329" mass="38139">MNLKLLNISYNALSNIEDNIFTSLASLRILDLRRNLLEDSLHINDEVSNSLPDLRILNTDKSEDTANLYDNKVKRKKKNIQLGSNVKLNNIHLYESLNDENFTSNKDKRFIRVKRDESSNDSINKPERYYAKPSKSVRKLTGTIESLTEKLSGESQNIEKFSASINNISTHFIPDANNINFGGDEMVMHVNENTNTAPKKDQVVTPDLTKLEDYFHKFFDNFSSFLNRTEERDLKMLTEKHDKTDNKNQSLMDTFSKELFDEFAIEAKEMVAILSQLRLLVIFFGLVLLLLLTLKTFNKIKRLRNRGKHEYDGLSMEMPIINESQNSRF</sequence>
<evidence type="ECO:0000313" key="3">
    <source>
        <dbReference type="Proteomes" id="UP001431783"/>
    </source>
</evidence>
<gene>
    <name evidence="2" type="ORF">WA026_004153</name>
</gene>
<name>A0AAW1UE63_9CUCU</name>
<organism evidence="2 3">
    <name type="scientific">Henosepilachna vigintioctopunctata</name>
    <dbReference type="NCBI Taxonomy" id="420089"/>
    <lineage>
        <taxon>Eukaryota</taxon>
        <taxon>Metazoa</taxon>
        <taxon>Ecdysozoa</taxon>
        <taxon>Arthropoda</taxon>
        <taxon>Hexapoda</taxon>
        <taxon>Insecta</taxon>
        <taxon>Pterygota</taxon>
        <taxon>Neoptera</taxon>
        <taxon>Endopterygota</taxon>
        <taxon>Coleoptera</taxon>
        <taxon>Polyphaga</taxon>
        <taxon>Cucujiformia</taxon>
        <taxon>Coccinelloidea</taxon>
        <taxon>Coccinellidae</taxon>
        <taxon>Epilachninae</taxon>
        <taxon>Epilachnini</taxon>
        <taxon>Henosepilachna</taxon>
    </lineage>
</organism>
<comment type="caution">
    <text evidence="2">The sequence shown here is derived from an EMBL/GenBank/DDBJ whole genome shotgun (WGS) entry which is preliminary data.</text>
</comment>
<feature type="transmembrane region" description="Helical" evidence="1">
    <location>
        <begin position="277"/>
        <end position="297"/>
    </location>
</feature>
<dbReference type="PROSITE" id="PS51450">
    <property type="entry name" value="LRR"/>
    <property type="match status" value="1"/>
</dbReference>
<evidence type="ECO:0000313" key="2">
    <source>
        <dbReference type="EMBL" id="KAK9879300.1"/>
    </source>
</evidence>
<dbReference type="Proteomes" id="UP001431783">
    <property type="component" value="Unassembled WGS sequence"/>
</dbReference>
<keyword evidence="1" id="KW-1133">Transmembrane helix</keyword>
<keyword evidence="3" id="KW-1185">Reference proteome</keyword>
<dbReference type="Gene3D" id="3.80.10.10">
    <property type="entry name" value="Ribonuclease Inhibitor"/>
    <property type="match status" value="1"/>
</dbReference>